<keyword evidence="4" id="KW-1185">Reference proteome</keyword>
<dbReference type="EMBL" id="RZNB01000001">
    <property type="protein sequence ID" value="RWZ52760.1"/>
    <property type="molecule type" value="Genomic_DNA"/>
</dbReference>
<accession>A0A3S3ZCV7</accession>
<dbReference type="OrthoDB" id="5185819at2"/>
<sequence>MTNSLTLSVPEGVPFIDFTRDFDAPVEAVFRAHRDPAIVAQWLGPNGYEMTVEEYDFRTGGRYRYVHHDPKGGDYGFNGVFHVVRENEFAIQTFEFEGFPDVVSIESLRFEDLGDGRTRLSGHAVYPTQEARDGMVESGMETGMSQGYERLESILDAS</sequence>
<comment type="caution">
    <text evidence="3">The sequence shown here is derived from an EMBL/GenBank/DDBJ whole genome shotgun (WGS) entry which is preliminary data.</text>
</comment>
<proteinExistence type="inferred from homology"/>
<evidence type="ECO:0000313" key="3">
    <source>
        <dbReference type="EMBL" id="RWZ52760.1"/>
    </source>
</evidence>
<dbReference type="InterPro" id="IPR013538">
    <property type="entry name" value="ASHA1/2-like_C"/>
</dbReference>
<evidence type="ECO:0000313" key="4">
    <source>
        <dbReference type="Proteomes" id="UP000288547"/>
    </source>
</evidence>
<dbReference type="Pfam" id="PF08327">
    <property type="entry name" value="AHSA1"/>
    <property type="match status" value="1"/>
</dbReference>
<organism evidence="3 4">
    <name type="scientific">Labedella phragmitis</name>
    <dbReference type="NCBI Taxonomy" id="2498849"/>
    <lineage>
        <taxon>Bacteria</taxon>
        <taxon>Bacillati</taxon>
        <taxon>Actinomycetota</taxon>
        <taxon>Actinomycetes</taxon>
        <taxon>Micrococcales</taxon>
        <taxon>Microbacteriaceae</taxon>
        <taxon>Labedella</taxon>
    </lineage>
</organism>
<dbReference type="Proteomes" id="UP000288547">
    <property type="component" value="Unassembled WGS sequence"/>
</dbReference>
<dbReference type="AlphaFoldDB" id="A0A3S3ZCV7"/>
<dbReference type="RefSeq" id="WP_128493603.1">
    <property type="nucleotide sequence ID" value="NZ_RZNB01000001.1"/>
</dbReference>
<dbReference type="Gene3D" id="3.30.530.20">
    <property type="match status" value="1"/>
</dbReference>
<dbReference type="InterPro" id="IPR023393">
    <property type="entry name" value="START-like_dom_sf"/>
</dbReference>
<feature type="domain" description="Activator of Hsp90 ATPase homologue 1/2-like C-terminal" evidence="2">
    <location>
        <begin position="23"/>
        <end position="155"/>
    </location>
</feature>
<reference evidence="3 4" key="1">
    <citation type="submission" date="2018-12" db="EMBL/GenBank/DDBJ databases">
        <authorList>
            <person name="Li F."/>
        </authorList>
    </citation>
    <scope>NUCLEOTIDE SEQUENCE [LARGE SCALE GENOMIC DNA]</scope>
    <source>
        <strain evidence="3 4">11W25H-1</strain>
    </source>
</reference>
<dbReference type="CDD" id="cd07826">
    <property type="entry name" value="SRPBCC_CalC_Aha1-like_9"/>
    <property type="match status" value="1"/>
</dbReference>
<evidence type="ECO:0000256" key="1">
    <source>
        <dbReference type="ARBA" id="ARBA00006817"/>
    </source>
</evidence>
<dbReference type="SUPFAM" id="SSF55961">
    <property type="entry name" value="Bet v1-like"/>
    <property type="match status" value="1"/>
</dbReference>
<name>A0A3S3ZCV7_9MICO</name>
<comment type="similarity">
    <text evidence="1">Belongs to the AHA1 family.</text>
</comment>
<gene>
    <name evidence="3" type="ORF">ELQ90_02105</name>
</gene>
<evidence type="ECO:0000259" key="2">
    <source>
        <dbReference type="Pfam" id="PF08327"/>
    </source>
</evidence>
<protein>
    <submittedName>
        <fullName evidence="3">Polyketide cyclase</fullName>
    </submittedName>
</protein>